<comment type="caution">
    <text evidence="8">The sequence shown here is derived from an EMBL/GenBank/DDBJ whole genome shotgun (WGS) entry which is preliminary data.</text>
</comment>
<dbReference type="Gene3D" id="1.10.510.10">
    <property type="entry name" value="Transferase(Phosphotransferase) domain 1"/>
    <property type="match status" value="1"/>
</dbReference>
<dbReference type="Proteomes" id="UP001642464">
    <property type="component" value="Unassembled WGS sequence"/>
</dbReference>
<keyword evidence="2 5" id="KW-0547">Nucleotide-binding</keyword>
<evidence type="ECO:0000256" key="6">
    <source>
        <dbReference type="SAM" id="MobiDB-lite"/>
    </source>
</evidence>
<gene>
    <name evidence="8" type="ORF">SCF082_LOCUS30809</name>
</gene>
<keyword evidence="1" id="KW-0808">Transferase</keyword>
<keyword evidence="3 8" id="KW-0418">Kinase</keyword>
<dbReference type="PROSITE" id="PS50011">
    <property type="entry name" value="PROTEIN_KINASE_DOM"/>
    <property type="match status" value="1"/>
</dbReference>
<feature type="region of interest" description="Disordered" evidence="6">
    <location>
        <begin position="1876"/>
        <end position="1925"/>
    </location>
</feature>
<feature type="compositionally biased region" description="Polar residues" evidence="6">
    <location>
        <begin position="108"/>
        <end position="124"/>
    </location>
</feature>
<dbReference type="InterPro" id="IPR000719">
    <property type="entry name" value="Prot_kinase_dom"/>
</dbReference>
<feature type="region of interest" description="Disordered" evidence="6">
    <location>
        <begin position="578"/>
        <end position="613"/>
    </location>
</feature>
<dbReference type="SUPFAM" id="SSF56112">
    <property type="entry name" value="Protein kinase-like (PK-like)"/>
    <property type="match status" value="1"/>
</dbReference>
<dbReference type="InterPro" id="IPR017441">
    <property type="entry name" value="Protein_kinase_ATP_BS"/>
</dbReference>
<evidence type="ECO:0000256" key="3">
    <source>
        <dbReference type="ARBA" id="ARBA00022777"/>
    </source>
</evidence>
<evidence type="ECO:0000256" key="2">
    <source>
        <dbReference type="ARBA" id="ARBA00022741"/>
    </source>
</evidence>
<dbReference type="SMART" id="SM00220">
    <property type="entry name" value="S_TKc"/>
    <property type="match status" value="1"/>
</dbReference>
<feature type="compositionally biased region" description="Low complexity" evidence="6">
    <location>
        <begin position="46"/>
        <end position="70"/>
    </location>
</feature>
<feature type="compositionally biased region" description="Low complexity" evidence="6">
    <location>
        <begin position="15"/>
        <end position="24"/>
    </location>
</feature>
<evidence type="ECO:0000256" key="5">
    <source>
        <dbReference type="PROSITE-ProRule" id="PRU10141"/>
    </source>
</evidence>
<feature type="compositionally biased region" description="Polar residues" evidence="6">
    <location>
        <begin position="1887"/>
        <end position="1896"/>
    </location>
</feature>
<evidence type="ECO:0000313" key="9">
    <source>
        <dbReference type="Proteomes" id="UP001642464"/>
    </source>
</evidence>
<dbReference type="GO" id="GO:0016301">
    <property type="term" value="F:kinase activity"/>
    <property type="evidence" value="ECO:0007669"/>
    <property type="project" value="UniProtKB-KW"/>
</dbReference>
<proteinExistence type="predicted"/>
<feature type="compositionally biased region" description="Low complexity" evidence="6">
    <location>
        <begin position="1904"/>
        <end position="1919"/>
    </location>
</feature>
<dbReference type="InterPro" id="IPR011009">
    <property type="entry name" value="Kinase-like_dom_sf"/>
</dbReference>
<dbReference type="Pfam" id="PF07714">
    <property type="entry name" value="PK_Tyr_Ser-Thr"/>
    <property type="match status" value="1"/>
</dbReference>
<feature type="region of interest" description="Disordered" evidence="6">
    <location>
        <begin position="89"/>
        <end position="126"/>
    </location>
</feature>
<keyword evidence="4 5" id="KW-0067">ATP-binding</keyword>
<evidence type="ECO:0000313" key="8">
    <source>
        <dbReference type="EMBL" id="CAK9057381.1"/>
    </source>
</evidence>
<accession>A0ABP0N196</accession>
<evidence type="ECO:0000256" key="1">
    <source>
        <dbReference type="ARBA" id="ARBA00022679"/>
    </source>
</evidence>
<feature type="compositionally biased region" description="Polar residues" evidence="6">
    <location>
        <begin position="2086"/>
        <end position="2139"/>
    </location>
</feature>
<sequence length="2139" mass="235022">MAMLQANRPYPSSPSPYASAPSAPRVFIPVTGNQRVVSWTGPQANTVTSPVAPVPVKSPKSPGSSPVGSSPPARYIVAKVASPHVVTNAIPSPQPLLPGQSPQGRFSPVSQGSQRTYARPSTASPVAPRALWTQPQTVLNRTNSIPTGSPVAAASRVVQGSMVAPAPAKRPDPPVTINGRVFERLKELGSGSFGVVWEVVEQKPKTGSPAGADTPKLALKKSTPNKKELLEACLLEAEVLQQLARELPSDVAKRNFVPRYVTHCAVSVNGNTQVLLAMSKLDGVPLDQWLYGINEHELKVISMPDLLDGPLPKGQRSTRSLESASHIVAVLMKQMTPVFATLQKIAFHRDISAHNFLIDECADALKFAVLDFGLAVRSGGWKHEWKGRNIAGDPRYFAPSAWMQLTHGYRYLENNPKVYWQQQYASRLDHYAFGILICEVFFGLWKGPEEFEGNPLDDETKGWRKTLLAARTAWRKYWTTCVGLFQRFHSAGAAGIRHYLAGGHLDMLGEQLHMLVRHLVAVADSPPGAGHADSGAVCKKVSMLLKAAGDLVCPKSTFKWQELQVCLAELMDEPLAQRKSHSRRRRLSTAPASTIKNAVDSIPENERSPSVSDESVEEDDFFCVKEKHWDVTNIQEFLGGGLLCLWPKKELTLEREEAVLRVTTTCSSSTQRRPYAQLTMVEQRSACFGVCAGINSDLAPMDEEGHGGIVPGLGCDSALVEEIIRELNLRKDGRGKIAQMRQQTFMLDTMSKIGVQVPMLLKHFAVQYPPEASTIQQIFGSAAPLFRPWKNAVAEREPEEFNPIAYDTTCCCDRLACLSKTLQLDPDEAILTQKQWISDTVVTTKVPYANIESVEAEQSCGCSSLTAGELTEHHAIQPGTGCSMDIVEAIRTELQRRVDARGNRRQINQLEEMMQRFDDLAAQLPLLMQKLKADVSYPPSQETMMSVYGPDGPEYLPRQSDQHQEASRQFETKTYDVLNQVQNVCNFICTCGPTKHTVTLTQEEVVTERSNNCCSSTERKPYAQIQEVDAGVCCFCCHGVNGMSPGWCGDEALVNELAQELQDRKVGRGNIAQLRNQENTMVKAVESDIRCDILLHQQQIEYPPSQATMSGIYGAQAPTLPPASGPRGQELHLSASEKMENKMFHIATWCDAYCCCAEHTLELNDEEAVFHLKNCCMDSWSREPYAQLGSVEPAEACNHTCVGVSTDKQHISPGFGCSHALVSEIARELQYRKVKRGNIAQIRQQENLMIEIIKLGVKLDLLLHKCGLSFPPSQAFMDETFGAGSHLPAAQPPPPERRSSKTLVTVKVPMGLRPGDSFPVTTPQGLPGTVDPKARVSSNKSDDADKATRSIELLPEAACDRSGVRQKYQHLAPMRVSHRHVLADSGALATRKTCTFEVWTLDTSATLTKDVVPVGIGFSNGELVEALRLEDSRGFSMENPESKAMPPETIRSVHVFCPFRIRIRSATNASSSIALMTAAAVTHSLQLHKECIMCPELQRLFAVAAMITAIHAFSSKATPRVQVTVGRVRYSRRVRADFKNASIGHSRVVFAMLLFAQEVQAFAGPEVGRAVATVSEPPTMSGTEVTQAITRSVQEPASEAKGVSGAPTQAVPTAYSRFVRAIMMIIPSAIVCIILLMYPGNVAQSMRMPPVYDPNDHTQSFRAWSQDLMLWTISNELQPHQQAAMVVAQLRGPAREMARSITPQELYHGGMYNGVHLDPVSYILQGLASRFAPLNDETRLRAAQELLSFHRRSHESIDGLITRFEIVRSRARQEGGGATVSTETAALLLLRVCNCNPEQFQSLTQPFGYRLPNTDDEFTRLCAHIRRLGHIAERQPLNIASTLRQGQGQTQHFHVNDAEQFGASSQDAWQSGWEASGEAGWNHAPGSWNTPDSTNAWAYPVTEGNNSDTDSATSSDSGGQLDTSDFAHMPEHEADQYLFGEYQHAKKRWRRFSGKPVRALRRVLRRKGKGKGKSKSKQHNSYLNIPEILEYYYKGKGKGKPTSGKGFGRRINPKDRQGQIMRCSICGSMYHLRARCNQSAPQGQGQSSSGQIHQAGDRHLFAQEGSVHFATFEQASAASGPPSEADNASWSNVEPSAPPQQSGDTTSASWTNVTGPGTETPRPTQAAEQATPISLRSTS</sequence>
<feature type="region of interest" description="Disordered" evidence="6">
    <location>
        <begin position="1"/>
        <end position="24"/>
    </location>
</feature>
<dbReference type="InterPro" id="IPR045269">
    <property type="entry name" value="Atg1-like"/>
</dbReference>
<name>A0ABP0N196_9DINO</name>
<dbReference type="PANTHER" id="PTHR24348">
    <property type="entry name" value="SERINE/THREONINE-PROTEIN KINASE UNC-51-RELATED"/>
    <property type="match status" value="1"/>
</dbReference>
<dbReference type="PROSITE" id="PS00107">
    <property type="entry name" value="PROTEIN_KINASE_ATP"/>
    <property type="match status" value="1"/>
</dbReference>
<organism evidence="8 9">
    <name type="scientific">Durusdinium trenchii</name>
    <dbReference type="NCBI Taxonomy" id="1381693"/>
    <lineage>
        <taxon>Eukaryota</taxon>
        <taxon>Sar</taxon>
        <taxon>Alveolata</taxon>
        <taxon>Dinophyceae</taxon>
        <taxon>Suessiales</taxon>
        <taxon>Symbiodiniaceae</taxon>
        <taxon>Durusdinium</taxon>
    </lineage>
</organism>
<dbReference type="PANTHER" id="PTHR24348:SF22">
    <property type="entry name" value="NON-SPECIFIC SERINE_THREONINE PROTEIN KINASE"/>
    <property type="match status" value="1"/>
</dbReference>
<feature type="region of interest" description="Disordered" evidence="6">
    <location>
        <begin position="2075"/>
        <end position="2139"/>
    </location>
</feature>
<dbReference type="EMBL" id="CAXAMM010025669">
    <property type="protein sequence ID" value="CAK9057381.1"/>
    <property type="molecule type" value="Genomic_DNA"/>
</dbReference>
<protein>
    <submittedName>
        <fullName evidence="8">Serine/threonine-protein kinase 35 (Serine/threonine-protein kinase 35 L1)</fullName>
    </submittedName>
</protein>
<reference evidence="8 9" key="1">
    <citation type="submission" date="2024-02" db="EMBL/GenBank/DDBJ databases">
        <authorList>
            <person name="Chen Y."/>
            <person name="Shah S."/>
            <person name="Dougan E. K."/>
            <person name="Thang M."/>
            <person name="Chan C."/>
        </authorList>
    </citation>
    <scope>NUCLEOTIDE SEQUENCE [LARGE SCALE GENOMIC DNA]</scope>
</reference>
<feature type="domain" description="Protein kinase" evidence="7">
    <location>
        <begin position="182"/>
        <end position="545"/>
    </location>
</feature>
<keyword evidence="9" id="KW-1185">Reference proteome</keyword>
<feature type="region of interest" description="Disordered" evidence="6">
    <location>
        <begin position="1314"/>
        <end position="1346"/>
    </location>
</feature>
<dbReference type="InterPro" id="IPR001245">
    <property type="entry name" value="Ser-Thr/Tyr_kinase_cat_dom"/>
</dbReference>
<feature type="compositionally biased region" description="Basic residues" evidence="6">
    <location>
        <begin position="578"/>
        <end position="587"/>
    </location>
</feature>
<evidence type="ECO:0000256" key="4">
    <source>
        <dbReference type="ARBA" id="ARBA00022840"/>
    </source>
</evidence>
<evidence type="ECO:0000259" key="7">
    <source>
        <dbReference type="PROSITE" id="PS50011"/>
    </source>
</evidence>
<feature type="binding site" evidence="5">
    <location>
        <position position="220"/>
    </location>
    <ligand>
        <name>ATP</name>
        <dbReference type="ChEBI" id="CHEBI:30616"/>
    </ligand>
</feature>
<feature type="region of interest" description="Disordered" evidence="6">
    <location>
        <begin position="39"/>
        <end position="70"/>
    </location>
</feature>